<dbReference type="Proteomes" id="UP000663882">
    <property type="component" value="Unassembled WGS sequence"/>
</dbReference>
<name>A0A815N7B5_9BILA</name>
<protein>
    <submittedName>
        <fullName evidence="1">Uncharacterized protein</fullName>
    </submittedName>
</protein>
<comment type="caution">
    <text evidence="1">The sequence shown here is derived from an EMBL/GenBank/DDBJ whole genome shotgun (WGS) entry which is preliminary data.</text>
</comment>
<dbReference type="EMBL" id="CAJOAX010012571">
    <property type="protein sequence ID" value="CAF4114646.1"/>
    <property type="molecule type" value="Genomic_DNA"/>
</dbReference>
<dbReference type="Proteomes" id="UP000663874">
    <property type="component" value="Unassembled WGS sequence"/>
</dbReference>
<gene>
    <name evidence="3" type="ORF">FNK824_LOCUS35097</name>
    <name evidence="2" type="ORF">OTI717_LOCUS34648</name>
    <name evidence="1" type="ORF">RFH988_LOCUS36079</name>
</gene>
<dbReference type="Proteomes" id="UP000663823">
    <property type="component" value="Unassembled WGS sequence"/>
</dbReference>
<sequence>MDYKSIIFRKFTHESLRRIEHYRQEESERIASEQLEQQTIVEHNYDEHHRMNKSSKDESVDPKQIPNKELAVGETLPLILQYRFPSELIGIPIEEIDS</sequence>
<dbReference type="EMBL" id="CAJNOO010005928">
    <property type="protein sequence ID" value="CAF1434334.1"/>
    <property type="molecule type" value="Genomic_DNA"/>
</dbReference>
<organism evidence="1 4">
    <name type="scientific">Rotaria sordida</name>
    <dbReference type="NCBI Taxonomy" id="392033"/>
    <lineage>
        <taxon>Eukaryota</taxon>
        <taxon>Metazoa</taxon>
        <taxon>Spiralia</taxon>
        <taxon>Gnathifera</taxon>
        <taxon>Rotifera</taxon>
        <taxon>Eurotatoria</taxon>
        <taxon>Bdelloidea</taxon>
        <taxon>Philodinida</taxon>
        <taxon>Philodinidae</taxon>
        <taxon>Rotaria</taxon>
    </lineage>
</organism>
<dbReference type="OrthoDB" id="10385522at2759"/>
<evidence type="ECO:0000313" key="2">
    <source>
        <dbReference type="EMBL" id="CAF4114646.1"/>
    </source>
</evidence>
<dbReference type="EMBL" id="CAJOBE010014477">
    <property type="protein sequence ID" value="CAF4178678.1"/>
    <property type="molecule type" value="Genomic_DNA"/>
</dbReference>
<reference evidence="1" key="1">
    <citation type="submission" date="2021-02" db="EMBL/GenBank/DDBJ databases">
        <authorList>
            <person name="Nowell W R."/>
        </authorList>
    </citation>
    <scope>NUCLEOTIDE SEQUENCE</scope>
</reference>
<dbReference type="AlphaFoldDB" id="A0A815N7B5"/>
<evidence type="ECO:0000313" key="3">
    <source>
        <dbReference type="EMBL" id="CAF4178678.1"/>
    </source>
</evidence>
<accession>A0A815N7B5</accession>
<evidence type="ECO:0000313" key="4">
    <source>
        <dbReference type="Proteomes" id="UP000663882"/>
    </source>
</evidence>
<proteinExistence type="predicted"/>
<evidence type="ECO:0000313" key="1">
    <source>
        <dbReference type="EMBL" id="CAF1434334.1"/>
    </source>
</evidence>